<gene>
    <name evidence="1" type="ORF">MEDL_19320</name>
</gene>
<organism evidence="1 2">
    <name type="scientific">Mytilus edulis</name>
    <name type="common">Blue mussel</name>
    <dbReference type="NCBI Taxonomy" id="6550"/>
    <lineage>
        <taxon>Eukaryota</taxon>
        <taxon>Metazoa</taxon>
        <taxon>Spiralia</taxon>
        <taxon>Lophotrochozoa</taxon>
        <taxon>Mollusca</taxon>
        <taxon>Bivalvia</taxon>
        <taxon>Autobranchia</taxon>
        <taxon>Pteriomorphia</taxon>
        <taxon>Mytilida</taxon>
        <taxon>Mytiloidea</taxon>
        <taxon>Mytilidae</taxon>
        <taxon>Mytilinae</taxon>
        <taxon>Mytilus</taxon>
    </lineage>
</organism>
<name>A0A8S3R9N2_MYTED</name>
<dbReference type="AlphaFoldDB" id="A0A8S3R9N2"/>
<keyword evidence="2" id="KW-1185">Reference proteome</keyword>
<accession>A0A8S3R9N2</accession>
<sequence length="193" mass="22266">MLSDLDRTFDPQKPYVYPVAYGYSSKTLKVETVRNMLDYLRRELMSYDINVQVEAFDGQFIKLAIDGKDGSSLTLLQERKKHWKEVCKITVNDLARPYLEVGKLPCVHCYEEICTDMAINLFREALTVKLQSQELESARTNDIDTDSEQHDIELDHDNNLPTADLYLLCDKDYSEILKFLQKMLASGDRQPGS</sequence>
<evidence type="ECO:0000313" key="1">
    <source>
        <dbReference type="EMBL" id="CAG2204895.1"/>
    </source>
</evidence>
<evidence type="ECO:0000313" key="2">
    <source>
        <dbReference type="Proteomes" id="UP000683360"/>
    </source>
</evidence>
<protein>
    <submittedName>
        <fullName evidence="1">Uncharacterized protein</fullName>
    </submittedName>
</protein>
<dbReference type="Proteomes" id="UP000683360">
    <property type="component" value="Unassembled WGS sequence"/>
</dbReference>
<comment type="caution">
    <text evidence="1">The sequence shown here is derived from an EMBL/GenBank/DDBJ whole genome shotgun (WGS) entry which is preliminary data.</text>
</comment>
<reference evidence="1" key="1">
    <citation type="submission" date="2021-03" db="EMBL/GenBank/DDBJ databases">
        <authorList>
            <person name="Bekaert M."/>
        </authorList>
    </citation>
    <scope>NUCLEOTIDE SEQUENCE</scope>
</reference>
<dbReference type="EMBL" id="CAJPWZ010000988">
    <property type="protein sequence ID" value="CAG2204895.1"/>
    <property type="molecule type" value="Genomic_DNA"/>
</dbReference>
<proteinExistence type="predicted"/>